<evidence type="ECO:0008006" key="5">
    <source>
        <dbReference type="Google" id="ProtNLM"/>
    </source>
</evidence>
<dbReference type="Proteomes" id="UP000028980">
    <property type="component" value="Unassembled WGS sequence"/>
</dbReference>
<evidence type="ECO:0000313" key="4">
    <source>
        <dbReference type="Proteomes" id="UP000029647"/>
    </source>
</evidence>
<comment type="caution">
    <text evidence="1">The sequence shown here is derived from an EMBL/GenBank/DDBJ whole genome shotgun (WGS) entry which is preliminary data.</text>
</comment>
<dbReference type="AlphaFoldDB" id="A0A081D7Q8"/>
<accession>A0A081D7Q8</accession>
<organism evidence="1 3">
    <name type="scientific">Nonlabens ulvanivorans</name>
    <name type="common">Persicivirga ulvanivorans</name>
    <dbReference type="NCBI Taxonomy" id="906888"/>
    <lineage>
        <taxon>Bacteria</taxon>
        <taxon>Pseudomonadati</taxon>
        <taxon>Bacteroidota</taxon>
        <taxon>Flavobacteriia</taxon>
        <taxon>Flavobacteriales</taxon>
        <taxon>Flavobacteriaceae</taxon>
        <taxon>Nonlabens</taxon>
    </lineage>
</organism>
<name>A0A081D7Q8_NONUL</name>
<reference evidence="3 4" key="1">
    <citation type="journal article" date="2014" name="Genome Announc.">
        <title>Draft Genome Sequences of Marine Flavobacterium Nonlabens Strains NR17, NR24, NR27, NR32, NR33, and Ara13.</title>
        <authorList>
            <person name="Nakanishi M."/>
            <person name="Meirelles P."/>
            <person name="Suzuki R."/>
            <person name="Takatani N."/>
            <person name="Mino S."/>
            <person name="Suda W."/>
            <person name="Oshima K."/>
            <person name="Hattori M."/>
            <person name="Ohkuma M."/>
            <person name="Hosokawa M."/>
            <person name="Miyashita K."/>
            <person name="Thompson F.L."/>
            <person name="Niwa A."/>
            <person name="Sawabe T."/>
            <person name="Sawabe T."/>
        </authorList>
    </citation>
    <scope>NUCLEOTIDE SEQUENCE [LARGE SCALE GENOMIC DNA]</scope>
    <source>
        <strain evidence="2">JCM 19275</strain>
        <strain evidence="1">JCM 19296</strain>
        <strain evidence="4">JCM19275</strain>
        <strain evidence="3">JCM19296</strain>
    </source>
</reference>
<gene>
    <name evidence="2" type="ORF">JCM19275_2972</name>
    <name evidence="1" type="ORF">JCM19296_532</name>
</gene>
<evidence type="ECO:0000313" key="2">
    <source>
        <dbReference type="EMBL" id="GAL74125.1"/>
    </source>
</evidence>
<dbReference type="EMBL" id="BBLG01000001">
    <property type="protein sequence ID" value="GAK74954.1"/>
    <property type="molecule type" value="Genomic_DNA"/>
</dbReference>
<evidence type="ECO:0000313" key="3">
    <source>
        <dbReference type="Proteomes" id="UP000028980"/>
    </source>
</evidence>
<dbReference type="EMBL" id="BBNT01000001">
    <property type="protein sequence ID" value="GAL74125.1"/>
    <property type="molecule type" value="Genomic_DNA"/>
</dbReference>
<sequence length="65" mass="7301">MGQIIPDGVTVELKIKSKNINENYLKQSYNGQVQFKLNPDLIPNGIYNIEVITGGISRKIKNVKL</sequence>
<proteinExistence type="predicted"/>
<evidence type="ECO:0000313" key="1">
    <source>
        <dbReference type="EMBL" id="GAK74954.1"/>
    </source>
</evidence>
<dbReference type="Proteomes" id="UP000029647">
    <property type="component" value="Unassembled WGS sequence"/>
</dbReference>
<protein>
    <recommendedName>
        <fullName evidence="5">Secretion system C-terminal sorting domain-containing protein</fullName>
    </recommendedName>
</protein>